<dbReference type="PROSITE" id="PS51257">
    <property type="entry name" value="PROKAR_LIPOPROTEIN"/>
    <property type="match status" value="1"/>
</dbReference>
<organism evidence="2 3">
    <name type="scientific">Sideroxydans lithotrophicus (strain ES-1)</name>
    <dbReference type="NCBI Taxonomy" id="580332"/>
    <lineage>
        <taxon>Bacteria</taxon>
        <taxon>Pseudomonadati</taxon>
        <taxon>Pseudomonadota</taxon>
        <taxon>Betaproteobacteria</taxon>
        <taxon>Nitrosomonadales</taxon>
        <taxon>Gallionellaceae</taxon>
        <taxon>Sideroxydans</taxon>
    </lineage>
</organism>
<proteinExistence type="predicted"/>
<dbReference type="eggNOG" id="COG3168">
    <property type="taxonomic scope" value="Bacteria"/>
</dbReference>
<dbReference type="HOGENOM" id="CLU_109321_1_0_4"/>
<dbReference type="STRING" id="580332.Slit_0111"/>
<dbReference type="Pfam" id="PF04351">
    <property type="entry name" value="PilP"/>
    <property type="match status" value="1"/>
</dbReference>
<keyword evidence="3" id="KW-1185">Reference proteome</keyword>
<evidence type="ECO:0000256" key="1">
    <source>
        <dbReference type="SAM" id="MobiDB-lite"/>
    </source>
</evidence>
<sequence length="172" mass="19205">MKISRFIYTFLISVTLAGCGGEEFQDLRDFVKNAGADMRGKVAPPPDIKPYEPFTYDNDTNLPDPFKPRKQNARSSGHGGLNQPNLNRPKEELEDFPLESLKMVGYLSQKGVGQAVIRSAEGKIYRVKVGNYIGLNFGQVTSVTETEVKIKEMVQDSVGDWSERESSLELVE</sequence>
<name>D5CTP7_SIDLE</name>
<dbReference type="KEGG" id="slt:Slit_0111"/>
<dbReference type="InterPro" id="IPR007446">
    <property type="entry name" value="PilP"/>
</dbReference>
<dbReference type="OrthoDB" id="5296580at2"/>
<dbReference type="AlphaFoldDB" id="D5CTP7"/>
<accession>D5CTP7</accession>
<dbReference type="RefSeq" id="WP_013028252.1">
    <property type="nucleotide sequence ID" value="NC_013959.1"/>
</dbReference>
<feature type="region of interest" description="Disordered" evidence="1">
    <location>
        <begin position="39"/>
        <end position="92"/>
    </location>
</feature>
<dbReference type="EMBL" id="CP001965">
    <property type="protein sequence ID" value="ADE10353.1"/>
    <property type="molecule type" value="Genomic_DNA"/>
</dbReference>
<evidence type="ECO:0000313" key="3">
    <source>
        <dbReference type="Proteomes" id="UP000001625"/>
    </source>
</evidence>
<evidence type="ECO:0000313" key="2">
    <source>
        <dbReference type="EMBL" id="ADE10353.1"/>
    </source>
</evidence>
<dbReference type="PIRSF" id="PIRSF016481">
    <property type="entry name" value="Pilus_assembly_PilP"/>
    <property type="match status" value="1"/>
</dbReference>
<gene>
    <name evidence="2" type="ordered locus">Slit_0111</name>
</gene>
<dbReference type="Gene3D" id="2.30.30.830">
    <property type="match status" value="1"/>
</dbReference>
<reference evidence="2 3" key="1">
    <citation type="submission" date="2010-03" db="EMBL/GenBank/DDBJ databases">
        <title>Complete sequence of Sideroxydans lithotrophicus ES-1.</title>
        <authorList>
            <consortium name="US DOE Joint Genome Institute"/>
            <person name="Lucas S."/>
            <person name="Copeland A."/>
            <person name="Lapidus A."/>
            <person name="Cheng J.-F."/>
            <person name="Bruce D."/>
            <person name="Goodwin L."/>
            <person name="Pitluck S."/>
            <person name="Munk A.C."/>
            <person name="Detter J.C."/>
            <person name="Han C."/>
            <person name="Tapia R."/>
            <person name="Larimer F."/>
            <person name="Land M."/>
            <person name="Hauser L."/>
            <person name="Kyrpides N."/>
            <person name="Ivanova N."/>
            <person name="Emerson D."/>
            <person name="Woyke T."/>
        </authorList>
    </citation>
    <scope>NUCLEOTIDE SEQUENCE [LARGE SCALE GENOMIC DNA]</scope>
    <source>
        <strain evidence="2 3">ES-1</strain>
    </source>
</reference>
<protein>
    <submittedName>
        <fullName evidence="2">Pilus assembly protein PilP</fullName>
    </submittedName>
</protein>
<dbReference type="Proteomes" id="UP000001625">
    <property type="component" value="Chromosome"/>
</dbReference>